<dbReference type="Proteomes" id="UP000504607">
    <property type="component" value="Chromosome 9"/>
</dbReference>
<feature type="region of interest" description="Disordered" evidence="1">
    <location>
        <begin position="117"/>
        <end position="151"/>
    </location>
</feature>
<feature type="compositionally biased region" description="Basic and acidic residues" evidence="1">
    <location>
        <begin position="132"/>
        <end position="149"/>
    </location>
</feature>
<dbReference type="RefSeq" id="XP_029122536.1">
    <property type="nucleotide sequence ID" value="XM_029266703.1"/>
</dbReference>
<dbReference type="AlphaFoldDB" id="A0A8N4F8I8"/>
<gene>
    <name evidence="3" type="primary">LOC105052043</name>
</gene>
<evidence type="ECO:0000313" key="3">
    <source>
        <dbReference type="RefSeq" id="XP_029122536.1"/>
    </source>
</evidence>
<organism evidence="2 3">
    <name type="scientific">Elaeis guineensis var. tenera</name>
    <name type="common">Oil palm</name>
    <dbReference type="NCBI Taxonomy" id="51953"/>
    <lineage>
        <taxon>Eukaryota</taxon>
        <taxon>Viridiplantae</taxon>
        <taxon>Streptophyta</taxon>
        <taxon>Embryophyta</taxon>
        <taxon>Tracheophyta</taxon>
        <taxon>Spermatophyta</taxon>
        <taxon>Magnoliopsida</taxon>
        <taxon>Liliopsida</taxon>
        <taxon>Arecaceae</taxon>
        <taxon>Arecoideae</taxon>
        <taxon>Cocoseae</taxon>
        <taxon>Elaeidinae</taxon>
        <taxon>Elaeis</taxon>
    </lineage>
</organism>
<dbReference type="OrthoDB" id="1939528at2759"/>
<accession>A0A8N4F8I8</accession>
<evidence type="ECO:0000256" key="1">
    <source>
        <dbReference type="SAM" id="MobiDB-lite"/>
    </source>
</evidence>
<protein>
    <submittedName>
        <fullName evidence="3">Uncharacterized protein LOC105052043</fullName>
    </submittedName>
</protein>
<sequence>MSIVRPTFIQRYGYVLDYQMLGYPKFVSLLQIMPGVRIESPYIFPADKLSDSSLEKRAISGTPFDSLEGDKGKVISKENEGKYGEEHIWEELGPVSDTVIHEGSNLMEEMDKQVSFDEASLSDEEFTDTEDDTPRHFDESEGKSRKSDEESSLLQILDSWYSSKEAGEKEQAQAVDGLVDCSRSNADNHVDLKPTDSQLKVRPAKRYSFVSESRDDEKEKLVKSILGSLRKAGDSRT</sequence>
<feature type="compositionally biased region" description="Acidic residues" evidence="1">
    <location>
        <begin position="120"/>
        <end position="131"/>
    </location>
</feature>
<name>A0A8N4F8I8_ELAGV</name>
<proteinExistence type="predicted"/>
<reference evidence="3" key="1">
    <citation type="submission" date="2025-08" db="UniProtKB">
        <authorList>
            <consortium name="RefSeq"/>
        </authorList>
    </citation>
    <scope>IDENTIFICATION</scope>
</reference>
<keyword evidence="2" id="KW-1185">Reference proteome</keyword>
<evidence type="ECO:0000313" key="2">
    <source>
        <dbReference type="Proteomes" id="UP000504607"/>
    </source>
</evidence>